<name>A0A0Q1HDM9_9FLAO</name>
<evidence type="ECO:0000256" key="4">
    <source>
        <dbReference type="ARBA" id="ARBA00022692"/>
    </source>
</evidence>
<dbReference type="EMBL" id="LCTZ01000002">
    <property type="protein sequence ID" value="KQC31554.1"/>
    <property type="molecule type" value="Genomic_DNA"/>
</dbReference>
<dbReference type="NCBIfam" id="TIGR04056">
    <property type="entry name" value="OMP_RagA_SusC"/>
    <property type="match status" value="1"/>
</dbReference>
<keyword evidence="9" id="KW-0675">Receptor</keyword>
<dbReference type="FunFam" id="2.60.40.1120:FF:000003">
    <property type="entry name" value="Outer membrane protein Omp121"/>
    <property type="match status" value="1"/>
</dbReference>
<accession>A0A0Q1HDM9</accession>
<dbReference type="SUPFAM" id="SSF56935">
    <property type="entry name" value="Porins"/>
    <property type="match status" value="1"/>
</dbReference>
<feature type="domain" description="TonB-dependent receptor plug" evidence="8">
    <location>
        <begin position="113"/>
        <end position="246"/>
    </location>
</feature>
<protein>
    <submittedName>
        <fullName evidence="9">TonB-dependent receptor</fullName>
    </submittedName>
</protein>
<proteinExistence type="inferred from homology"/>
<sequence length="1051" mass="116070">MGKAILTLLTLFIVSLTYGQKISGKVVDEFDSPLPGVSIVVVDTNRGTITDFDGNFSIDASQGDVLRFSYLGMKTKDITMGSENTLNVVMIEDSQALDEVVVTAFGLEKETKTLGYAVQKVDADELNLAGQVNPFESLQGRVAGVQITRTSGSAGGGVDILIRGVTSVNPGRDNQPLIIVDGIALNNDTFTGTVLPSAGSNATGSSEQFSFSNRAGDINPEDIESFNVLKGAAATALYGIRASNGAIVITTKRGKQGRVSVGITASTTFREVRKVPTLQKTYREGHRTDKIPAIEDPSSPDGYTRYRGFSFYSWGVPYTDDSFTLDDGTVIDLSNDKFNDPHNLFRTGVNTQINFNLSGATDKMDYFLSIGNSSDEGILPNTDYKKTNIRFKAGYQVNDKFNINSSITYSNSGGTRGNGGDKSIFSSLSFWAPTFDINDYLLPDGTQKNYSDGIIDNPRYFSEVSNLKDNVDRWVGNITLNYQPAEWANITYSAQIDNYADIRNRFVPPDLDVGTQVGGFVTNENINFTGLESNFLATFTKDVSEDFTTSLTVGHQLSDIKTDYSYLRGEGLNIPGINEISNTLNLFGDKTITRLRNMGVFGDLRFEYKDKLFLSVTGRNDWISVMPPKNRSFFYPSVSLSYLFNDLIDPEQKFFTFGKLRTNWAQVGKGPNFGQVGQYFIKDPAFPFGGAGGFRASKQLGDVDLIPERNNTFEIGADLRFWDNRIRVDYSYYKTRVKDQIFPVGTAYSSGLSSVIRNAGDYETWGHEMLLSAKLVRSENFTWETIFNFSTFASEVTAIPDDLDEIVFFDDRITNKAKVGDELGSLYGWVFQTAPDGQRIVGDDGKWIITGSENEGFYYEGDNEMVKVGNAFPDYTVSMTNSFTFKNLALNFLLEYKSGGDVYDRALRNNIRNGNLAITEFRDELKVLEGVMSDGNGGFVANDQELLITANGFYRDFDNYNSASEILLQDASWLKLRTVGLTYNFPATFIKNMGISAASINASANNIILWTPFDGFDPEGNQFSAGSNIYGFTGLTTPLTQSYSFGLSLQF</sequence>
<evidence type="ECO:0000256" key="2">
    <source>
        <dbReference type="ARBA" id="ARBA00022448"/>
    </source>
</evidence>
<dbReference type="Gene3D" id="2.40.170.20">
    <property type="entry name" value="TonB-dependent receptor, beta-barrel domain"/>
    <property type="match status" value="1"/>
</dbReference>
<evidence type="ECO:0000259" key="8">
    <source>
        <dbReference type="Pfam" id="PF07715"/>
    </source>
</evidence>
<dbReference type="Proteomes" id="UP000050827">
    <property type="component" value="Unassembled WGS sequence"/>
</dbReference>
<comment type="similarity">
    <text evidence="7">Belongs to the TonB-dependent receptor family.</text>
</comment>
<dbReference type="Gene3D" id="2.170.130.10">
    <property type="entry name" value="TonB-dependent receptor, plug domain"/>
    <property type="match status" value="1"/>
</dbReference>
<evidence type="ECO:0000256" key="7">
    <source>
        <dbReference type="PROSITE-ProRule" id="PRU01360"/>
    </source>
</evidence>
<evidence type="ECO:0000256" key="1">
    <source>
        <dbReference type="ARBA" id="ARBA00004571"/>
    </source>
</evidence>
<reference evidence="9 10" key="1">
    <citation type="submission" date="2015-04" db="EMBL/GenBank/DDBJ databases">
        <title>Complete genome of flavobacterium.</title>
        <authorList>
            <person name="Kwon Y.M."/>
            <person name="Kim S.-J."/>
        </authorList>
    </citation>
    <scope>NUCLEOTIDE SEQUENCE [LARGE SCALE GENOMIC DNA]</scope>
    <source>
        <strain evidence="9 10">DK169</strain>
    </source>
</reference>
<keyword evidence="2 7" id="KW-0813">Transport</keyword>
<evidence type="ECO:0000256" key="3">
    <source>
        <dbReference type="ARBA" id="ARBA00022452"/>
    </source>
</evidence>
<dbReference type="InterPro" id="IPR012910">
    <property type="entry name" value="Plug_dom"/>
</dbReference>
<dbReference type="RefSeq" id="WP_055397668.1">
    <property type="nucleotide sequence ID" value="NZ_LCTZ01000002.1"/>
</dbReference>
<keyword evidence="5 7" id="KW-0472">Membrane</keyword>
<keyword evidence="3 7" id="KW-1134">Transmembrane beta strand</keyword>
<dbReference type="STRING" id="346185.AAY42_01430"/>
<evidence type="ECO:0000313" key="10">
    <source>
        <dbReference type="Proteomes" id="UP000050827"/>
    </source>
</evidence>
<dbReference type="AlphaFoldDB" id="A0A0Q1HDM9"/>
<dbReference type="OrthoDB" id="9768177at2"/>
<dbReference type="Pfam" id="PF13715">
    <property type="entry name" value="CarbopepD_reg_2"/>
    <property type="match status" value="1"/>
</dbReference>
<dbReference type="SUPFAM" id="SSF49464">
    <property type="entry name" value="Carboxypeptidase regulatory domain-like"/>
    <property type="match status" value="1"/>
</dbReference>
<keyword evidence="4 7" id="KW-0812">Transmembrane</keyword>
<gene>
    <name evidence="9" type="ORF">AAY42_01430</name>
</gene>
<dbReference type="Gene3D" id="2.60.40.1120">
    <property type="entry name" value="Carboxypeptidase-like, regulatory domain"/>
    <property type="match status" value="1"/>
</dbReference>
<comment type="caution">
    <text evidence="9">The sequence shown here is derived from an EMBL/GenBank/DDBJ whole genome shotgun (WGS) entry which is preliminary data.</text>
</comment>
<keyword evidence="6 7" id="KW-0998">Cell outer membrane</keyword>
<dbReference type="PROSITE" id="PS52016">
    <property type="entry name" value="TONB_DEPENDENT_REC_3"/>
    <property type="match status" value="1"/>
</dbReference>
<keyword evidence="10" id="KW-1185">Reference proteome</keyword>
<dbReference type="NCBIfam" id="TIGR04057">
    <property type="entry name" value="SusC_RagA_signa"/>
    <property type="match status" value="1"/>
</dbReference>
<dbReference type="InterPro" id="IPR037066">
    <property type="entry name" value="Plug_dom_sf"/>
</dbReference>
<dbReference type="InterPro" id="IPR008969">
    <property type="entry name" value="CarboxyPept-like_regulatory"/>
</dbReference>
<dbReference type="InterPro" id="IPR023996">
    <property type="entry name" value="TonB-dep_OMP_SusC/RagA"/>
</dbReference>
<dbReference type="GO" id="GO:0009279">
    <property type="term" value="C:cell outer membrane"/>
    <property type="evidence" value="ECO:0007669"/>
    <property type="project" value="UniProtKB-SubCell"/>
</dbReference>
<evidence type="ECO:0000256" key="6">
    <source>
        <dbReference type="ARBA" id="ARBA00023237"/>
    </source>
</evidence>
<dbReference type="InterPro" id="IPR039426">
    <property type="entry name" value="TonB-dep_rcpt-like"/>
</dbReference>
<evidence type="ECO:0000313" key="9">
    <source>
        <dbReference type="EMBL" id="KQC31554.1"/>
    </source>
</evidence>
<dbReference type="Pfam" id="PF07715">
    <property type="entry name" value="Plug"/>
    <property type="match status" value="1"/>
</dbReference>
<evidence type="ECO:0000256" key="5">
    <source>
        <dbReference type="ARBA" id="ARBA00023136"/>
    </source>
</evidence>
<dbReference type="InterPro" id="IPR036942">
    <property type="entry name" value="Beta-barrel_TonB_sf"/>
</dbReference>
<comment type="subcellular location">
    <subcellularLocation>
        <location evidence="1 7">Cell outer membrane</location>
        <topology evidence="1 7">Multi-pass membrane protein</topology>
    </subcellularLocation>
</comment>
<dbReference type="InterPro" id="IPR023997">
    <property type="entry name" value="TonB-dep_OMP_SusC/RagA_CS"/>
</dbReference>
<organism evidence="9 10">
    <name type="scientific">Flagellimonas eckloniae</name>
    <dbReference type="NCBI Taxonomy" id="346185"/>
    <lineage>
        <taxon>Bacteria</taxon>
        <taxon>Pseudomonadati</taxon>
        <taxon>Bacteroidota</taxon>
        <taxon>Flavobacteriia</taxon>
        <taxon>Flavobacteriales</taxon>
        <taxon>Flavobacteriaceae</taxon>
        <taxon>Flagellimonas</taxon>
    </lineage>
</organism>
<dbReference type="PATRIC" id="fig|1547436.3.peg.299"/>